<dbReference type="SUPFAM" id="SSF52317">
    <property type="entry name" value="Class I glutamine amidotransferase-like"/>
    <property type="match status" value="1"/>
</dbReference>
<protein>
    <submittedName>
        <fullName evidence="2">GMP synthase</fullName>
    </submittedName>
</protein>
<dbReference type="PANTHER" id="PTHR42695">
    <property type="entry name" value="GLUTAMINE AMIDOTRANSFERASE YLR126C-RELATED"/>
    <property type="match status" value="1"/>
</dbReference>
<dbReference type="PANTHER" id="PTHR42695:SF5">
    <property type="entry name" value="GLUTAMINE AMIDOTRANSFERASE YLR126C-RELATED"/>
    <property type="match status" value="1"/>
</dbReference>
<dbReference type="KEGG" id="vbh:CMV30_01000"/>
<keyword evidence="3" id="KW-1185">Reference proteome</keyword>
<dbReference type="GO" id="GO:0005829">
    <property type="term" value="C:cytosol"/>
    <property type="evidence" value="ECO:0007669"/>
    <property type="project" value="TreeGrafter"/>
</dbReference>
<dbReference type="NCBIfam" id="NF006562">
    <property type="entry name" value="PRK09065.1"/>
    <property type="match status" value="1"/>
</dbReference>
<dbReference type="Pfam" id="PF00117">
    <property type="entry name" value="GATase"/>
    <property type="match status" value="1"/>
</dbReference>
<dbReference type="Gene3D" id="3.40.50.880">
    <property type="match status" value="1"/>
</dbReference>
<sequence>MSAPTRTVSILKMGFAEPELLAKYGDYVDMVRRKLPASEQATAQIIDPSAGSPLPDPRSIDRLIITGSSSMVTDPTPTDLQAFNWLEDVLDAERPVLGLCYGHQMLGHVLGGKVGPLPGGPEIGVADVSLNAADDPLFSACAPHQRVAVIHWQTILHLPPGAHVLGSGKRDPHQAIRFAKNVWGVQFHPEFSRAVMIDYVEACADEFAKLGQDQKTAATEMAAWPEDQTHIIARFATLRA</sequence>
<dbReference type="InterPro" id="IPR044992">
    <property type="entry name" value="ChyE-like"/>
</dbReference>
<reference evidence="2 3" key="1">
    <citation type="submission" date="2017-09" db="EMBL/GenBank/DDBJ databases">
        <title>Complete genome sequence of Verrucomicrobial strain HZ-65, isolated from freshwater.</title>
        <authorList>
            <person name="Choi A."/>
        </authorList>
    </citation>
    <scope>NUCLEOTIDE SEQUENCE [LARGE SCALE GENOMIC DNA]</scope>
    <source>
        <strain evidence="2 3">HZ-65</strain>
    </source>
</reference>
<organism evidence="2 3">
    <name type="scientific">Nibricoccus aquaticus</name>
    <dbReference type="NCBI Taxonomy" id="2576891"/>
    <lineage>
        <taxon>Bacteria</taxon>
        <taxon>Pseudomonadati</taxon>
        <taxon>Verrucomicrobiota</taxon>
        <taxon>Opitutia</taxon>
        <taxon>Opitutales</taxon>
        <taxon>Opitutaceae</taxon>
        <taxon>Nibricoccus</taxon>
    </lineage>
</organism>
<dbReference type="OrthoDB" id="9813383at2"/>
<gene>
    <name evidence="2" type="ORF">CMV30_01000</name>
</gene>
<name>A0A290QBH3_9BACT</name>
<feature type="domain" description="Glutamine amidotransferase" evidence="1">
    <location>
        <begin position="81"/>
        <end position="193"/>
    </location>
</feature>
<dbReference type="InterPro" id="IPR017926">
    <property type="entry name" value="GATASE"/>
</dbReference>
<dbReference type="InterPro" id="IPR029062">
    <property type="entry name" value="Class_I_gatase-like"/>
</dbReference>
<dbReference type="AlphaFoldDB" id="A0A290QBH3"/>
<evidence type="ECO:0000259" key="1">
    <source>
        <dbReference type="Pfam" id="PF00117"/>
    </source>
</evidence>
<dbReference type="Proteomes" id="UP000217265">
    <property type="component" value="Chromosome"/>
</dbReference>
<dbReference type="RefSeq" id="WP_096054293.1">
    <property type="nucleotide sequence ID" value="NZ_CP023344.1"/>
</dbReference>
<dbReference type="EMBL" id="CP023344">
    <property type="protein sequence ID" value="ATC62658.1"/>
    <property type="molecule type" value="Genomic_DNA"/>
</dbReference>
<dbReference type="CDD" id="cd01741">
    <property type="entry name" value="GATase1_1"/>
    <property type="match status" value="1"/>
</dbReference>
<dbReference type="PROSITE" id="PS51273">
    <property type="entry name" value="GATASE_TYPE_1"/>
    <property type="match status" value="1"/>
</dbReference>
<evidence type="ECO:0000313" key="2">
    <source>
        <dbReference type="EMBL" id="ATC62658.1"/>
    </source>
</evidence>
<evidence type="ECO:0000313" key="3">
    <source>
        <dbReference type="Proteomes" id="UP000217265"/>
    </source>
</evidence>
<accession>A0A290QBH3</accession>
<proteinExistence type="predicted"/>